<protein>
    <submittedName>
        <fullName evidence="2">Uncharacterized protein</fullName>
    </submittedName>
</protein>
<gene>
    <name evidence="2" type="ORF">CKM354_000744100</name>
</gene>
<dbReference type="RefSeq" id="XP_044658724.1">
    <property type="nucleotide sequence ID" value="XM_044802789.1"/>
</dbReference>
<dbReference type="EMBL" id="BOLY01000004">
    <property type="protein sequence ID" value="GIZ44237.1"/>
    <property type="molecule type" value="Genomic_DNA"/>
</dbReference>
<proteinExistence type="predicted"/>
<feature type="compositionally biased region" description="Basic residues" evidence="1">
    <location>
        <begin position="234"/>
        <end position="252"/>
    </location>
</feature>
<keyword evidence="3" id="KW-1185">Reference proteome</keyword>
<sequence length="252" mass="28311">MASKQPQKGANPPAEWYFVPNFAAQPTREPVWCSEDKSVHFAKVYPLRHIPAAALEEGQPKSGTHEVPCAGSYTSYALFEHPDKSRRRGEFRTDTAIVDEPYRTQLLTLGQQKQETLRKGLLVLAKPKAKGIEYFAAEITASLHSNQYRVRFLSAQWGHMDGERKVSGLSILPLSIESGLRLQADDRGYWPWFPSCDAKPAAMSDMLKDYGPALKYRTKSQRLKDRKAEENKVSKQKKSTKKGGRKGGKTDG</sequence>
<feature type="compositionally biased region" description="Basic and acidic residues" evidence="1">
    <location>
        <begin position="222"/>
        <end position="233"/>
    </location>
</feature>
<dbReference type="GeneID" id="68293016"/>
<evidence type="ECO:0000313" key="2">
    <source>
        <dbReference type="EMBL" id="GIZ44237.1"/>
    </source>
</evidence>
<dbReference type="Proteomes" id="UP000825890">
    <property type="component" value="Unassembled WGS sequence"/>
</dbReference>
<evidence type="ECO:0000313" key="3">
    <source>
        <dbReference type="Proteomes" id="UP000825890"/>
    </source>
</evidence>
<name>A0A9P3FHH3_9PEZI</name>
<accession>A0A9P3FHH3</accession>
<reference evidence="2 3" key="1">
    <citation type="submission" date="2021-01" db="EMBL/GenBank/DDBJ databases">
        <title>Cercospora kikuchii MAFF 305040 whole genome shotgun sequence.</title>
        <authorList>
            <person name="Kashiwa T."/>
            <person name="Suzuki T."/>
        </authorList>
    </citation>
    <scope>NUCLEOTIDE SEQUENCE [LARGE SCALE GENOMIC DNA]</scope>
    <source>
        <strain evidence="2 3">MAFF 305040</strain>
    </source>
</reference>
<dbReference type="AlphaFoldDB" id="A0A9P3FHH3"/>
<comment type="caution">
    <text evidence="2">The sequence shown here is derived from an EMBL/GenBank/DDBJ whole genome shotgun (WGS) entry which is preliminary data.</text>
</comment>
<feature type="region of interest" description="Disordered" evidence="1">
    <location>
        <begin position="217"/>
        <end position="252"/>
    </location>
</feature>
<evidence type="ECO:0000256" key="1">
    <source>
        <dbReference type="SAM" id="MobiDB-lite"/>
    </source>
</evidence>
<organism evidence="2 3">
    <name type="scientific">Cercospora kikuchii</name>
    <dbReference type="NCBI Taxonomy" id="84275"/>
    <lineage>
        <taxon>Eukaryota</taxon>
        <taxon>Fungi</taxon>
        <taxon>Dikarya</taxon>
        <taxon>Ascomycota</taxon>
        <taxon>Pezizomycotina</taxon>
        <taxon>Dothideomycetes</taxon>
        <taxon>Dothideomycetidae</taxon>
        <taxon>Mycosphaerellales</taxon>
        <taxon>Mycosphaerellaceae</taxon>
        <taxon>Cercospora</taxon>
    </lineage>
</organism>